<dbReference type="PANTHER" id="PTHR32027">
    <property type="entry name" value="CYTOSINE DEAMINASE"/>
    <property type="match status" value="1"/>
</dbReference>
<proteinExistence type="predicted"/>
<dbReference type="InterPro" id="IPR052349">
    <property type="entry name" value="Metallo-hydrolase_Enzymes"/>
</dbReference>
<dbReference type="EMBL" id="BPWL01000002">
    <property type="protein sequence ID" value="GJJ07829.1"/>
    <property type="molecule type" value="Genomic_DNA"/>
</dbReference>
<comment type="caution">
    <text evidence="1">The sequence shown here is derived from an EMBL/GenBank/DDBJ whole genome shotgun (WGS) entry which is preliminary data.</text>
</comment>
<protein>
    <recommendedName>
        <fullName evidence="3">Cytosine deaminase</fullName>
    </recommendedName>
</protein>
<evidence type="ECO:0008006" key="3">
    <source>
        <dbReference type="Google" id="ProtNLM"/>
    </source>
</evidence>
<organism evidence="1 2">
    <name type="scientific">Clathrus columnatus</name>
    <dbReference type="NCBI Taxonomy" id="1419009"/>
    <lineage>
        <taxon>Eukaryota</taxon>
        <taxon>Fungi</taxon>
        <taxon>Dikarya</taxon>
        <taxon>Basidiomycota</taxon>
        <taxon>Agaricomycotina</taxon>
        <taxon>Agaricomycetes</taxon>
        <taxon>Phallomycetidae</taxon>
        <taxon>Phallales</taxon>
        <taxon>Clathraceae</taxon>
        <taxon>Clathrus</taxon>
    </lineage>
</organism>
<gene>
    <name evidence="1" type="ORF">Clacol_002034</name>
</gene>
<dbReference type="Gene3D" id="3.20.20.140">
    <property type="entry name" value="Metal-dependent hydrolases"/>
    <property type="match status" value="1"/>
</dbReference>
<keyword evidence="2" id="KW-1185">Reference proteome</keyword>
<evidence type="ECO:0000313" key="2">
    <source>
        <dbReference type="Proteomes" id="UP001050691"/>
    </source>
</evidence>
<dbReference type="InterPro" id="IPR032466">
    <property type="entry name" value="Metal_Hydrolase"/>
</dbReference>
<name>A0AAV4ZZP2_9AGAM</name>
<dbReference type="SUPFAM" id="SSF51556">
    <property type="entry name" value="Metallo-dependent hydrolases"/>
    <property type="match status" value="1"/>
</dbReference>
<dbReference type="PANTHER" id="PTHR32027:SF0">
    <property type="entry name" value="CYTOSINE DEAMINASE"/>
    <property type="match status" value="1"/>
</dbReference>
<dbReference type="GO" id="GO:0016814">
    <property type="term" value="F:hydrolase activity, acting on carbon-nitrogen (but not peptide) bonds, in cyclic amidines"/>
    <property type="evidence" value="ECO:0007669"/>
    <property type="project" value="TreeGrafter"/>
</dbReference>
<reference evidence="1" key="1">
    <citation type="submission" date="2021-10" db="EMBL/GenBank/DDBJ databases">
        <title>De novo Genome Assembly of Clathrus columnatus (Basidiomycota, Fungi) Using Illumina and Nanopore Sequence Data.</title>
        <authorList>
            <person name="Ogiso-Tanaka E."/>
            <person name="Itagaki H."/>
            <person name="Hosoya T."/>
            <person name="Hosaka K."/>
        </authorList>
    </citation>
    <scope>NUCLEOTIDE SEQUENCE</scope>
    <source>
        <strain evidence="1">MO-923</strain>
    </source>
</reference>
<dbReference type="Proteomes" id="UP001050691">
    <property type="component" value="Unassembled WGS sequence"/>
</dbReference>
<evidence type="ECO:0000313" key="1">
    <source>
        <dbReference type="EMBL" id="GJJ07829.1"/>
    </source>
</evidence>
<accession>A0AAV4ZZP2</accession>
<sequence length="441" mass="48958">MTLVINNVSLPSRKDNKQQLCTVICKDSQIDEIIYGPSDLPIDSPDVVNGNGDARLCHSHVHLDKCNILDECDELVSGSFQEALELTSKVKASYTYESLVSRGRHLIVESIKYGVTAMRAHVEVDRTVQFKGLDAGLRLKEEFKDLCDIGLAVFAQDPFFISPSDTEPSDNYILFQKAAGRQGISAVGSAPYVEPSTLHARRNIDYVFELALENRLHIDFHLDYNLDPNASPMIHYVIDLARKSRWTERMKGKHITIGHAPRLCLFTPEEFKQLQDAIDDLPITFVGLPQTDMYMLGREEHIKPRGTLHVPNMVKKYGLNVAMSINNIGNAFTPQGSADPLALCAFGVAIFQTGLPNDCEILFDSVSNTSKRAVGVRCGESLVIRKGDPADLIIVHGNNSIQSLVLSPSFERTVIKNGRVISSRRIIDVIDPTSFLLGHLM</sequence>
<dbReference type="AlphaFoldDB" id="A0AAV4ZZP2"/>